<dbReference type="Proteomes" id="UP000215828">
    <property type="component" value="Unassembled WGS sequence"/>
</dbReference>
<dbReference type="GO" id="GO:0003677">
    <property type="term" value="F:DNA binding"/>
    <property type="evidence" value="ECO:0007669"/>
    <property type="project" value="InterPro"/>
</dbReference>
<proteinExistence type="predicted"/>
<dbReference type="Gene3D" id="1.10.260.40">
    <property type="entry name" value="lambda repressor-like DNA-binding domains"/>
    <property type="match status" value="1"/>
</dbReference>
<dbReference type="EMBL" id="NGNX01000062">
    <property type="protein sequence ID" value="OYR90015.1"/>
    <property type="molecule type" value="Genomic_DNA"/>
</dbReference>
<evidence type="ECO:0000313" key="3">
    <source>
        <dbReference type="EMBL" id="OYR90015.1"/>
    </source>
</evidence>
<dbReference type="EMBL" id="NGNV01000055">
    <property type="protein sequence ID" value="OYR87144.1"/>
    <property type="molecule type" value="Genomic_DNA"/>
</dbReference>
<gene>
    <name evidence="2" type="ORF">CBF53_09140</name>
    <name evidence="3" type="ORF">CBF70_10200</name>
</gene>
<evidence type="ECO:0000259" key="1">
    <source>
        <dbReference type="PROSITE" id="PS50943"/>
    </source>
</evidence>
<comment type="caution">
    <text evidence="3">The sequence shown here is derived from an EMBL/GenBank/DDBJ whole genome shotgun (WGS) entry which is preliminary data.</text>
</comment>
<sequence length="67" mass="7624">MTKTINLPLIKATRLKLGYTNEEMASALGLNGADKYYRREQGEYNFKATELPALSHVLHIPLEKIFT</sequence>
<dbReference type="Proteomes" id="UP000216316">
    <property type="component" value="Unassembled WGS sequence"/>
</dbReference>
<keyword evidence="5" id="KW-1185">Reference proteome</keyword>
<dbReference type="RefSeq" id="WP_094496917.1">
    <property type="nucleotide sequence ID" value="NZ_NGNV01000055.1"/>
</dbReference>
<accession>A0A256L9C7</accession>
<evidence type="ECO:0000313" key="4">
    <source>
        <dbReference type="Proteomes" id="UP000215828"/>
    </source>
</evidence>
<reference evidence="2 5" key="2">
    <citation type="submission" date="2017-05" db="EMBL/GenBank/DDBJ databases">
        <authorList>
            <person name="Lin X.B."/>
            <person name="Stothard P."/>
            <person name="Tasseva G."/>
            <person name="Walter J."/>
        </authorList>
    </citation>
    <scope>NUCLEOTIDE SEQUENCE [LARGE SCALE GENOMIC DNA]</scope>
    <source>
        <strain evidence="2 5">609u</strain>
    </source>
</reference>
<reference evidence="3 4" key="1">
    <citation type="submission" date="2017-04" db="EMBL/GenBank/DDBJ databases">
        <authorList>
            <person name="Afonso C.L."/>
            <person name="Miller P.J."/>
            <person name="Scott M.A."/>
            <person name="Spackman E."/>
            <person name="Goraichik I."/>
            <person name="Dimitrov K.M."/>
            <person name="Suarez D.L."/>
            <person name="Swayne D.E."/>
        </authorList>
    </citation>
    <scope>NUCLEOTIDE SEQUENCE [LARGE SCALE GENOMIC DNA]</scope>
    <source>
        <strain evidence="3 4">609q</strain>
    </source>
</reference>
<evidence type="ECO:0000313" key="2">
    <source>
        <dbReference type="EMBL" id="OYR87144.1"/>
    </source>
</evidence>
<protein>
    <submittedName>
        <fullName evidence="3">Transcriptional regulator</fullName>
    </submittedName>
</protein>
<name>A0A256L9C7_9LACO</name>
<reference evidence="4 5" key="3">
    <citation type="submission" date="2017-09" db="EMBL/GenBank/DDBJ databases">
        <title>Tripartite evolution among Lactobacillus johnsonii, Lactobacillus taiwanensis, Lactobacillus reuteri and their rodent host.</title>
        <authorList>
            <person name="Wang T."/>
            <person name="Knowles S."/>
            <person name="Cheng C."/>
        </authorList>
    </citation>
    <scope>NUCLEOTIDE SEQUENCE [LARGE SCALE GENOMIC DNA]</scope>
    <source>
        <strain evidence="3 4">609q</strain>
        <strain evidence="2 5">609u</strain>
    </source>
</reference>
<dbReference type="PROSITE" id="PS50943">
    <property type="entry name" value="HTH_CROC1"/>
    <property type="match status" value="1"/>
</dbReference>
<dbReference type="AlphaFoldDB" id="A0A256L9C7"/>
<dbReference type="SUPFAM" id="SSF47413">
    <property type="entry name" value="lambda repressor-like DNA-binding domains"/>
    <property type="match status" value="1"/>
</dbReference>
<dbReference type="InterPro" id="IPR001387">
    <property type="entry name" value="Cro/C1-type_HTH"/>
</dbReference>
<feature type="domain" description="HTH cro/C1-type" evidence="1">
    <location>
        <begin position="10"/>
        <end position="65"/>
    </location>
</feature>
<organism evidence="3 4">
    <name type="scientific">Lactobacillus taiwanensis</name>
    <dbReference type="NCBI Taxonomy" id="508451"/>
    <lineage>
        <taxon>Bacteria</taxon>
        <taxon>Bacillati</taxon>
        <taxon>Bacillota</taxon>
        <taxon>Bacilli</taxon>
        <taxon>Lactobacillales</taxon>
        <taxon>Lactobacillaceae</taxon>
        <taxon>Lactobacillus</taxon>
    </lineage>
</organism>
<evidence type="ECO:0000313" key="5">
    <source>
        <dbReference type="Proteomes" id="UP000216316"/>
    </source>
</evidence>
<dbReference type="InterPro" id="IPR010982">
    <property type="entry name" value="Lambda_DNA-bd_dom_sf"/>
</dbReference>